<dbReference type="Gene3D" id="2.40.50.1070">
    <property type="match status" value="1"/>
</dbReference>
<dbReference type="PROSITE" id="PS51687">
    <property type="entry name" value="SAM_MT_RNA_M5U"/>
    <property type="match status" value="1"/>
</dbReference>
<dbReference type="PANTHER" id="PTHR43880:SF12">
    <property type="entry name" value="ALCOHOL DEHYDROGENASE CLASS-3"/>
    <property type="match status" value="1"/>
</dbReference>
<evidence type="ECO:0000256" key="17">
    <source>
        <dbReference type="ARBA" id="ARBA00049164"/>
    </source>
</evidence>
<dbReference type="PROSITE" id="PS01230">
    <property type="entry name" value="TRMA_1"/>
    <property type="match status" value="1"/>
</dbReference>
<dbReference type="AlphaFoldDB" id="A0A2A6CRQ6"/>
<evidence type="ECO:0000256" key="22">
    <source>
        <dbReference type="SAM" id="MobiDB-lite"/>
    </source>
</evidence>
<evidence type="ECO:0000256" key="19">
    <source>
        <dbReference type="PROSITE-ProRule" id="PRU01024"/>
    </source>
</evidence>
<dbReference type="GO" id="GO:0030697">
    <property type="term" value="F:tRNA (uracil(54)-C5)-methyltransferase activity, S-adenosyl methionine-dependent"/>
    <property type="evidence" value="ECO:0007669"/>
    <property type="project" value="UniProtKB-EC"/>
</dbReference>
<evidence type="ECO:0000256" key="15">
    <source>
        <dbReference type="ARBA" id="ARBA00047793"/>
    </source>
</evidence>
<feature type="binding site" evidence="19">
    <location>
        <position position="403"/>
    </location>
    <ligand>
        <name>S-adenosyl-L-methionine</name>
        <dbReference type="ChEBI" id="CHEBI:59789"/>
    </ligand>
</feature>
<comment type="catalytic activity">
    <reaction evidence="17">
        <text>a secondary alcohol + NAD(+) = a ketone + NADH + H(+)</text>
        <dbReference type="Rhea" id="RHEA:10740"/>
        <dbReference type="ChEBI" id="CHEBI:15378"/>
        <dbReference type="ChEBI" id="CHEBI:17087"/>
        <dbReference type="ChEBI" id="CHEBI:35681"/>
        <dbReference type="ChEBI" id="CHEBI:57540"/>
        <dbReference type="ChEBI" id="CHEBI:57945"/>
        <dbReference type="EC" id="1.1.1.1"/>
    </reaction>
</comment>
<dbReference type="FunFam" id="3.90.180.10:FF:000001">
    <property type="entry name" value="S-(hydroxymethyl)glutathione dehydrogenase"/>
    <property type="match status" value="1"/>
</dbReference>
<sequence length="1044" mass="115819">MAIILGEMSFEKYKVVGEDTKLFVTRKNGRHRFVMADTVVAGAESSEETKVHDSVRPEESDSVQKEEEGKDENSGVEEIRVQIKNLPKFLGFKEFKKLLEKTLGAENVGKIRQMRDTAYVNVTTNEKAQEAIDKFNGMVVKKFTLECKMAEAAPKRGRDLPTSTETARVKTAKESVTPLSDMPYPEQLQMKTKECHRLVRRMIQDFYIARVEGMKGVTSYSLLNQIVPFSSTAVYRNKCEFTVGKSLEGKTTVGFVGGRFSKNEHYVLPVEECPNLSPQTKIIVNEFTLFVEESGLETFNEFERKGTWKMLTVREMSGDVLLIVTVFPVEDKEKEEEAKAKLIQRFHSLDDTISRGFRVTSLYWQVQANASDEPERVLLAGTPYIYETVLGVRFRVSPDAFFQTNSAAAAILYKTIGDACQLNEVKKEEEVNVIKKEDETEEEGVPEKRIKIEEETSENVVQMEVVEESKEEVKMEELKEEVENKEVKKTILLDICCGTGTIGQCIMKNIGKERAETTCCIGVELIESAVEDAKANARDNGISDKLCSYVAGKAEDTFRGLRRFVPHGFSMDSSHVIGVLDPPRRGIHHKVVVGCRELKSLERLIYVSCDPSAAIRNLTELCRPESNKFSGAPFKVEKITPVDMFPMTEHFEWVISLFNPSREMSDTAGKVISCKAAVAWEAKAPLSIETVEVAPPKKGEVRVKILFNALCHTDAYTHGGHDPEGLFPVILGHEGAGIVESVGEGVTDFVPGDHVIPTYVPQCKECEYCKNPKTNLCQKIRITQGNGVMPDGTSRFTCKGKQLFHFMGTSTFSEYTVVADISLAKIDKSAPLEKVCLLGCGVSTGYGAVLNTCNVESGSTVAVWGLGAVGLAVIMGAKAVGAKRIVAIDLLEKKFDAARAFGATDCVSPKECPEGKSFQAWLVEKFDGGFDYTFECVGRVETMRQALEAAHKGWGVSCIIGVAGAGQEISTRPFQLVTGRTWKGTAFGGWKSKDSVPILVNDYMQKKLKLDEFVTHRYTLEQVNEAFETLHHGDCLRAVLSVAL</sequence>
<evidence type="ECO:0000256" key="1">
    <source>
        <dbReference type="ARBA" id="ARBA00001947"/>
    </source>
</evidence>
<evidence type="ECO:0000256" key="9">
    <source>
        <dbReference type="ARBA" id="ARBA00022833"/>
    </source>
</evidence>
<evidence type="ECO:0000256" key="3">
    <source>
        <dbReference type="ARBA" id="ARBA00012309"/>
    </source>
</evidence>
<dbReference type="SUPFAM" id="SSF50129">
    <property type="entry name" value="GroES-like"/>
    <property type="match status" value="2"/>
</dbReference>
<comment type="similarity">
    <text evidence="2">Belongs to the zinc-containing alcohol dehydrogenase family. Class-III subfamily.</text>
</comment>
<feature type="active site" description="Nucleophile" evidence="19">
    <location>
        <position position="609"/>
    </location>
</feature>
<evidence type="ECO:0000313" key="26">
    <source>
        <dbReference type="Proteomes" id="UP000005239"/>
    </source>
</evidence>
<feature type="region of interest" description="Disordered" evidence="22">
    <location>
        <begin position="44"/>
        <end position="76"/>
    </location>
</feature>
<evidence type="ECO:0000256" key="5">
    <source>
        <dbReference type="ARBA" id="ARBA00022603"/>
    </source>
</evidence>
<dbReference type="InterPro" id="IPR013149">
    <property type="entry name" value="ADH-like_C"/>
</dbReference>
<feature type="active site" evidence="20">
    <location>
        <position position="609"/>
    </location>
</feature>
<comment type="catalytic activity">
    <reaction evidence="15">
        <text>S-(hydroxymethyl)glutathione + NADP(+) = S-formylglutathione + NADPH + H(+)</text>
        <dbReference type="Rhea" id="RHEA:19981"/>
        <dbReference type="ChEBI" id="CHEBI:15378"/>
        <dbReference type="ChEBI" id="CHEBI:57688"/>
        <dbReference type="ChEBI" id="CHEBI:57783"/>
        <dbReference type="ChEBI" id="CHEBI:58349"/>
        <dbReference type="ChEBI" id="CHEBI:58758"/>
        <dbReference type="EC" id="1.1.1.284"/>
    </reaction>
</comment>
<dbReference type="InterPro" id="IPR030391">
    <property type="entry name" value="MeTrfase_TrmA_CS"/>
</dbReference>
<feature type="compositionally biased region" description="Basic and acidic residues" evidence="22">
    <location>
        <begin position="47"/>
        <end position="76"/>
    </location>
</feature>
<dbReference type="EnsemblMetazoa" id="PPA05293.1">
    <property type="protein sequence ID" value="PPA05293.1"/>
    <property type="gene ID" value="WBGene00094847"/>
</dbReference>
<dbReference type="InterPro" id="IPR013154">
    <property type="entry name" value="ADH-like_N"/>
</dbReference>
<dbReference type="Gene3D" id="3.40.50.720">
    <property type="entry name" value="NAD(P)-binding Rossmann-like Domain"/>
    <property type="match status" value="1"/>
</dbReference>
<protein>
    <recommendedName>
        <fullName evidence="12">S-(hydroxymethyl)glutathione dehydrogenase</fullName>
        <ecNumber evidence="4">1.1.1.1</ecNumber>
        <ecNumber evidence="3">1.1.1.284</ecNumber>
        <ecNumber evidence="13">2.1.1.35</ecNumber>
    </recommendedName>
</protein>
<dbReference type="InterPro" id="IPR036291">
    <property type="entry name" value="NAD(P)-bd_dom_sf"/>
</dbReference>
<dbReference type="InterPro" id="IPR029063">
    <property type="entry name" value="SAM-dependent_MTases_sf"/>
</dbReference>
<dbReference type="GO" id="GO:0008270">
    <property type="term" value="F:zinc ion binding"/>
    <property type="evidence" value="ECO:0000318"/>
    <property type="project" value="GO_Central"/>
</dbReference>
<proteinExistence type="inferred from homology"/>
<evidence type="ECO:0000256" key="8">
    <source>
        <dbReference type="ARBA" id="ARBA00022723"/>
    </source>
</evidence>
<name>A0A2A6CRQ6_PRIPA</name>
<dbReference type="GO" id="GO:0005829">
    <property type="term" value="C:cytosol"/>
    <property type="evidence" value="ECO:0000318"/>
    <property type="project" value="GO_Central"/>
</dbReference>
<feature type="domain" description="Alcohol dehydrogenase-like C-terminal" evidence="23">
    <location>
        <begin position="868"/>
        <end position="990"/>
    </location>
</feature>
<evidence type="ECO:0000313" key="25">
    <source>
        <dbReference type="EnsemblMetazoa" id="PPA05293.1"/>
    </source>
</evidence>
<keyword evidence="9" id="KW-0862">Zinc</keyword>
<comment type="catalytic activity">
    <reaction evidence="14">
        <text>uridine(54) in tRNA + S-adenosyl-L-methionine = 5-methyluridine(54) in tRNA + S-adenosyl-L-homocysteine + H(+)</text>
        <dbReference type="Rhea" id="RHEA:42712"/>
        <dbReference type="Rhea" id="RHEA-COMP:10167"/>
        <dbReference type="Rhea" id="RHEA-COMP:10193"/>
        <dbReference type="ChEBI" id="CHEBI:15378"/>
        <dbReference type="ChEBI" id="CHEBI:57856"/>
        <dbReference type="ChEBI" id="CHEBI:59789"/>
        <dbReference type="ChEBI" id="CHEBI:65315"/>
        <dbReference type="ChEBI" id="CHEBI:74447"/>
        <dbReference type="EC" id="2.1.1.35"/>
    </reaction>
    <physiologicalReaction direction="left-to-right" evidence="14">
        <dbReference type="Rhea" id="RHEA:42713"/>
    </physiologicalReaction>
</comment>
<evidence type="ECO:0000256" key="18">
    <source>
        <dbReference type="ARBA" id="ARBA00049243"/>
    </source>
</evidence>
<dbReference type="InterPro" id="IPR035979">
    <property type="entry name" value="RBD_domain_sf"/>
</dbReference>
<feature type="region of interest" description="Disordered" evidence="22">
    <location>
        <begin position="154"/>
        <end position="182"/>
    </location>
</feature>
<reference evidence="26" key="1">
    <citation type="journal article" date="2008" name="Nat. Genet.">
        <title>The Pristionchus pacificus genome provides a unique perspective on nematode lifestyle and parasitism.</title>
        <authorList>
            <person name="Dieterich C."/>
            <person name="Clifton S.W."/>
            <person name="Schuster L.N."/>
            <person name="Chinwalla A."/>
            <person name="Delehaunty K."/>
            <person name="Dinkelacker I."/>
            <person name="Fulton L."/>
            <person name="Fulton R."/>
            <person name="Godfrey J."/>
            <person name="Minx P."/>
            <person name="Mitreva M."/>
            <person name="Roeseler W."/>
            <person name="Tian H."/>
            <person name="Witte H."/>
            <person name="Yang S.P."/>
            <person name="Wilson R.K."/>
            <person name="Sommer R.J."/>
        </authorList>
    </citation>
    <scope>NUCLEOTIDE SEQUENCE [LARGE SCALE GENOMIC DNA]</scope>
    <source>
        <strain evidence="26">PS312</strain>
    </source>
</reference>
<reference evidence="25" key="2">
    <citation type="submission" date="2022-06" db="UniProtKB">
        <authorList>
            <consortium name="EnsemblMetazoa"/>
        </authorList>
    </citation>
    <scope>IDENTIFICATION</scope>
    <source>
        <strain evidence="25">PS312</strain>
    </source>
</reference>
<dbReference type="GO" id="GO:0004022">
    <property type="term" value="F:alcohol dehydrogenase (NAD+) activity"/>
    <property type="evidence" value="ECO:0000318"/>
    <property type="project" value="GO_Central"/>
</dbReference>
<evidence type="ECO:0000256" key="11">
    <source>
        <dbReference type="ARBA" id="ARBA00023027"/>
    </source>
</evidence>
<comment type="catalytic activity">
    <reaction evidence="18">
        <text>a primary alcohol + NAD(+) = an aldehyde + NADH + H(+)</text>
        <dbReference type="Rhea" id="RHEA:10736"/>
        <dbReference type="ChEBI" id="CHEBI:15378"/>
        <dbReference type="ChEBI" id="CHEBI:15734"/>
        <dbReference type="ChEBI" id="CHEBI:17478"/>
        <dbReference type="ChEBI" id="CHEBI:57540"/>
        <dbReference type="ChEBI" id="CHEBI:57945"/>
        <dbReference type="EC" id="1.1.1.1"/>
    </reaction>
</comment>
<comment type="similarity">
    <text evidence="19">Belongs to the class I-like SAM-binding methyltransferase superfamily. RNA M5U methyltransferase family.</text>
</comment>
<feature type="domain" description="Alcohol dehydrogenase-like N-terminal" evidence="24">
    <location>
        <begin position="698"/>
        <end position="826"/>
    </location>
</feature>
<dbReference type="InterPro" id="IPR011032">
    <property type="entry name" value="GroES-like_sf"/>
</dbReference>
<dbReference type="GO" id="GO:0003676">
    <property type="term" value="F:nucleic acid binding"/>
    <property type="evidence" value="ECO:0007669"/>
    <property type="project" value="InterPro"/>
</dbReference>
<evidence type="ECO:0000256" key="14">
    <source>
        <dbReference type="ARBA" id="ARBA00047278"/>
    </source>
</evidence>
<dbReference type="InterPro" id="IPR010280">
    <property type="entry name" value="U5_MeTrfase_fam"/>
</dbReference>
<accession>A0A8R1U6W4</accession>
<evidence type="ECO:0000256" key="12">
    <source>
        <dbReference type="ARBA" id="ARBA00032767"/>
    </source>
</evidence>
<dbReference type="Gene3D" id="3.90.180.10">
    <property type="entry name" value="Medium-chain alcohol dehydrogenases, catalytic domain"/>
    <property type="match status" value="1"/>
</dbReference>
<evidence type="ECO:0000256" key="21">
    <source>
        <dbReference type="SAM" id="Coils"/>
    </source>
</evidence>
<keyword evidence="11" id="KW-0520">NAD</keyword>
<dbReference type="InterPro" id="IPR012677">
    <property type="entry name" value="Nucleotide-bd_a/b_plait_sf"/>
</dbReference>
<evidence type="ECO:0000256" key="20">
    <source>
        <dbReference type="PROSITE-ProRule" id="PRU10015"/>
    </source>
</evidence>
<dbReference type="GO" id="GO:0009451">
    <property type="term" value="P:RNA modification"/>
    <property type="evidence" value="ECO:0007669"/>
    <property type="project" value="UniProtKB-ARBA"/>
</dbReference>
<feature type="binding site" evidence="19">
    <location>
        <position position="581"/>
    </location>
    <ligand>
        <name>S-adenosyl-L-methionine</name>
        <dbReference type="ChEBI" id="CHEBI:59789"/>
    </ligand>
</feature>
<evidence type="ECO:0000256" key="16">
    <source>
        <dbReference type="ARBA" id="ARBA00048110"/>
    </source>
</evidence>
<evidence type="ECO:0000256" key="2">
    <source>
        <dbReference type="ARBA" id="ARBA00010902"/>
    </source>
</evidence>
<dbReference type="PANTHER" id="PTHR43880">
    <property type="entry name" value="ALCOHOL DEHYDROGENASE"/>
    <property type="match status" value="1"/>
</dbReference>
<dbReference type="PROSITE" id="PS00059">
    <property type="entry name" value="ADH_ZINC"/>
    <property type="match status" value="1"/>
</dbReference>
<dbReference type="PROSITE" id="PS01231">
    <property type="entry name" value="TRMA_2"/>
    <property type="match status" value="1"/>
</dbReference>
<dbReference type="GO" id="GO:0032259">
    <property type="term" value="P:methylation"/>
    <property type="evidence" value="ECO:0007669"/>
    <property type="project" value="UniProtKB-KW"/>
</dbReference>
<evidence type="ECO:0000259" key="24">
    <source>
        <dbReference type="Pfam" id="PF08240"/>
    </source>
</evidence>
<feature type="coiled-coil region" evidence="21">
    <location>
        <begin position="465"/>
        <end position="495"/>
    </location>
</feature>
<dbReference type="Pfam" id="PF08240">
    <property type="entry name" value="ADH_N"/>
    <property type="match status" value="1"/>
</dbReference>
<gene>
    <name evidence="25" type="primary">WBGene00094847</name>
</gene>
<keyword evidence="26" id="KW-1185">Reference proteome</keyword>
<dbReference type="CDD" id="cd08300">
    <property type="entry name" value="alcohol_DH_class_III"/>
    <property type="match status" value="1"/>
</dbReference>
<evidence type="ECO:0000259" key="23">
    <source>
        <dbReference type="Pfam" id="PF00107"/>
    </source>
</evidence>
<dbReference type="SUPFAM" id="SSF51735">
    <property type="entry name" value="NAD(P)-binding Rossmann-fold domains"/>
    <property type="match status" value="1"/>
</dbReference>
<feature type="binding site" evidence="19">
    <location>
        <position position="524"/>
    </location>
    <ligand>
        <name>S-adenosyl-L-methionine</name>
        <dbReference type="ChEBI" id="CHEBI:59789"/>
    </ligand>
</feature>
<dbReference type="InterPro" id="IPR014183">
    <property type="entry name" value="ADH_3"/>
</dbReference>
<evidence type="ECO:0000256" key="6">
    <source>
        <dbReference type="ARBA" id="ARBA00022679"/>
    </source>
</evidence>
<keyword evidence="8" id="KW-0479">Metal-binding</keyword>
<dbReference type="Proteomes" id="UP000005239">
    <property type="component" value="Unassembled WGS sequence"/>
</dbReference>
<keyword evidence="10" id="KW-0560">Oxidoreductase</keyword>
<dbReference type="GO" id="GO:0006396">
    <property type="term" value="P:RNA processing"/>
    <property type="evidence" value="ECO:0007669"/>
    <property type="project" value="InterPro"/>
</dbReference>
<dbReference type="FunFam" id="3.40.50.720:FF:000003">
    <property type="entry name" value="S-(hydroxymethyl)glutathione dehydrogenase"/>
    <property type="match status" value="1"/>
</dbReference>
<dbReference type="SUPFAM" id="SSF53335">
    <property type="entry name" value="S-adenosyl-L-methionine-dependent methyltransferases"/>
    <property type="match status" value="1"/>
</dbReference>
<dbReference type="Pfam" id="PF05958">
    <property type="entry name" value="tRNA_U5-meth_tr"/>
    <property type="match status" value="1"/>
</dbReference>
<comment type="catalytic activity">
    <reaction evidence="16">
        <text>S-(hydroxymethyl)glutathione + NAD(+) = S-formylglutathione + NADH + H(+)</text>
        <dbReference type="Rhea" id="RHEA:19985"/>
        <dbReference type="ChEBI" id="CHEBI:15378"/>
        <dbReference type="ChEBI" id="CHEBI:57540"/>
        <dbReference type="ChEBI" id="CHEBI:57688"/>
        <dbReference type="ChEBI" id="CHEBI:57945"/>
        <dbReference type="ChEBI" id="CHEBI:58758"/>
        <dbReference type="EC" id="1.1.1.284"/>
    </reaction>
</comment>
<organism evidence="25 26">
    <name type="scientific">Pristionchus pacificus</name>
    <name type="common">Parasitic nematode worm</name>
    <dbReference type="NCBI Taxonomy" id="54126"/>
    <lineage>
        <taxon>Eukaryota</taxon>
        <taxon>Metazoa</taxon>
        <taxon>Ecdysozoa</taxon>
        <taxon>Nematoda</taxon>
        <taxon>Chromadorea</taxon>
        <taxon>Rhabditida</taxon>
        <taxon>Rhabditina</taxon>
        <taxon>Diplogasteromorpha</taxon>
        <taxon>Diplogasteroidea</taxon>
        <taxon>Neodiplogasteridae</taxon>
        <taxon>Pristionchus</taxon>
    </lineage>
</organism>
<dbReference type="EC" id="1.1.1.284" evidence="3"/>
<dbReference type="SUPFAM" id="SSF54928">
    <property type="entry name" value="RNA-binding domain, RBD"/>
    <property type="match status" value="1"/>
</dbReference>
<keyword evidence="7 19" id="KW-0949">S-adenosyl-L-methionine</keyword>
<dbReference type="InterPro" id="IPR002328">
    <property type="entry name" value="ADH_Zn_CS"/>
</dbReference>
<evidence type="ECO:0000256" key="13">
    <source>
        <dbReference type="ARBA" id="ARBA00033763"/>
    </source>
</evidence>
<evidence type="ECO:0000256" key="7">
    <source>
        <dbReference type="ARBA" id="ARBA00022691"/>
    </source>
</evidence>
<dbReference type="GO" id="GO:0051903">
    <property type="term" value="F:S-(hydroxymethyl)glutathione dehydrogenase [NAD(P)+] activity"/>
    <property type="evidence" value="ECO:0000318"/>
    <property type="project" value="GO_Central"/>
</dbReference>
<evidence type="ECO:0000256" key="10">
    <source>
        <dbReference type="ARBA" id="ARBA00023002"/>
    </source>
</evidence>
<evidence type="ECO:0000256" key="4">
    <source>
        <dbReference type="ARBA" id="ARBA00013190"/>
    </source>
</evidence>
<comment type="caution">
    <text evidence="19">Lacks conserved residue(s) required for the propagation of feature annotation.</text>
</comment>
<dbReference type="Pfam" id="PF00107">
    <property type="entry name" value="ADH_zinc_N"/>
    <property type="match status" value="1"/>
</dbReference>
<dbReference type="InterPro" id="IPR030390">
    <property type="entry name" value="MeTrfase_TrmA_AS"/>
</dbReference>
<comment type="cofactor">
    <cofactor evidence="1">
        <name>Zn(2+)</name>
        <dbReference type="ChEBI" id="CHEBI:29105"/>
    </cofactor>
</comment>
<dbReference type="NCBIfam" id="TIGR02818">
    <property type="entry name" value="adh_III_F_hyde"/>
    <property type="match status" value="1"/>
</dbReference>
<keyword evidence="6 19" id="KW-0808">Transferase</keyword>
<dbReference type="EC" id="2.1.1.35" evidence="13"/>
<keyword evidence="5 19" id="KW-0489">Methyltransferase</keyword>
<keyword evidence="21" id="KW-0175">Coiled coil</keyword>
<dbReference type="EC" id="1.1.1.1" evidence="4"/>
<dbReference type="Gene3D" id="3.40.50.150">
    <property type="entry name" value="Vaccinia Virus protein VP39"/>
    <property type="match status" value="2"/>
</dbReference>
<dbReference type="Gene3D" id="3.30.70.330">
    <property type="match status" value="1"/>
</dbReference>
<dbReference type="GO" id="GO:0046294">
    <property type="term" value="P:formaldehyde catabolic process"/>
    <property type="evidence" value="ECO:0000318"/>
    <property type="project" value="GO_Central"/>
</dbReference>
<accession>A0A2A6CRQ6</accession>